<evidence type="ECO:0000313" key="16">
    <source>
        <dbReference type="Proteomes" id="UP000678499"/>
    </source>
</evidence>
<evidence type="ECO:0000256" key="5">
    <source>
        <dbReference type="ARBA" id="ARBA00022583"/>
    </source>
</evidence>
<dbReference type="InterPro" id="IPR050840">
    <property type="entry name" value="Adaptor_Complx_Large_Subunit"/>
</dbReference>
<dbReference type="AlphaFoldDB" id="A0A7R9BRQ9"/>
<evidence type="ECO:0000256" key="6">
    <source>
        <dbReference type="ARBA" id="ARBA00022927"/>
    </source>
</evidence>
<dbReference type="SUPFAM" id="SSF55711">
    <property type="entry name" value="Subdomain of clathrin and coatomer appendage domain"/>
    <property type="match status" value="1"/>
</dbReference>
<comment type="subunit">
    <text evidence="9">Adaptor protein complex 2 (AP-2) is a heterotetramer composed of two large adaptins (alpha-type and beta-type subunits), a medium adaptin (mu-type subunit AP50) and a small adaptin (sigma-type subunit AP17).</text>
</comment>
<evidence type="ECO:0000256" key="7">
    <source>
        <dbReference type="ARBA" id="ARBA00023136"/>
    </source>
</evidence>
<dbReference type="SUPFAM" id="SSF49348">
    <property type="entry name" value="Clathrin adaptor appendage domain"/>
    <property type="match status" value="1"/>
</dbReference>
<dbReference type="OrthoDB" id="413467at2759"/>
<comment type="function">
    <text evidence="11">Adaptins are components of the adaptor complexes which link clathrin to receptors in coated vesicles. Clathrin-associated protein complexes are believed to interact with the cytoplasmic tails of membrane proteins, leading to their selection and concentration.</text>
</comment>
<name>A0A7R9BRQ9_9CRUS</name>
<dbReference type="Gene3D" id="3.30.310.10">
    <property type="entry name" value="TATA-Binding Protein"/>
    <property type="match status" value="1"/>
</dbReference>
<keyword evidence="6 11" id="KW-0653">Protein transport</keyword>
<dbReference type="Gene3D" id="1.25.10.10">
    <property type="entry name" value="Leucine-rich Repeat Variant"/>
    <property type="match status" value="1"/>
</dbReference>
<dbReference type="InterPro" id="IPR016024">
    <property type="entry name" value="ARM-type_fold"/>
</dbReference>
<evidence type="ECO:0000256" key="4">
    <source>
        <dbReference type="ARBA" id="ARBA00022475"/>
    </source>
</evidence>
<keyword evidence="7 11" id="KW-0472">Membrane</keyword>
<evidence type="ECO:0000256" key="11">
    <source>
        <dbReference type="PIRNR" id="PIRNR037091"/>
    </source>
</evidence>
<evidence type="ECO:0000256" key="3">
    <source>
        <dbReference type="ARBA" id="ARBA00022448"/>
    </source>
</evidence>
<dbReference type="SUPFAM" id="SSF48371">
    <property type="entry name" value="ARM repeat"/>
    <property type="match status" value="1"/>
</dbReference>
<dbReference type="EMBL" id="OA883406">
    <property type="protein sequence ID" value="CAD7278806.1"/>
    <property type="molecule type" value="Genomic_DNA"/>
</dbReference>
<evidence type="ECO:0000259" key="14">
    <source>
        <dbReference type="SMART" id="SM00809"/>
    </source>
</evidence>
<dbReference type="Pfam" id="PF01602">
    <property type="entry name" value="Adaptin_N"/>
    <property type="match status" value="1"/>
</dbReference>
<dbReference type="PANTHER" id="PTHR22780">
    <property type="entry name" value="ADAPTIN, ALPHA/GAMMA/EPSILON"/>
    <property type="match status" value="1"/>
</dbReference>
<dbReference type="Pfam" id="PF02296">
    <property type="entry name" value="Alpha_adaptin_C"/>
    <property type="match status" value="1"/>
</dbReference>
<evidence type="ECO:0000313" key="15">
    <source>
        <dbReference type="EMBL" id="CAD7278806.1"/>
    </source>
</evidence>
<dbReference type="InterPro" id="IPR013041">
    <property type="entry name" value="Clathrin_app_Ig-like_sf"/>
</dbReference>
<feature type="binding site" evidence="12">
    <location>
        <position position="52"/>
    </location>
    <ligand>
        <name>a 1,2-diacyl-sn-glycero-3-phospho-(1D-myo-inositol-3,4,5-trisphosphate)</name>
        <dbReference type="ChEBI" id="CHEBI:57836"/>
    </ligand>
</feature>
<gene>
    <name evidence="15" type="ORF">NMOB1V02_LOCUS6503</name>
</gene>
<evidence type="ECO:0000256" key="8">
    <source>
        <dbReference type="ARBA" id="ARBA00023176"/>
    </source>
</evidence>
<dbReference type="InterPro" id="IPR008152">
    <property type="entry name" value="Clathrin_a/b/g-adaptin_app_Ig"/>
</dbReference>
<evidence type="ECO:0000256" key="1">
    <source>
        <dbReference type="ARBA" id="ARBA00004277"/>
    </source>
</evidence>
<keyword evidence="16" id="KW-1185">Reference proteome</keyword>
<dbReference type="FunFam" id="3.30.310.10:FF:000004">
    <property type="entry name" value="AP-2 complex subunit alpha"/>
    <property type="match status" value="1"/>
</dbReference>
<keyword evidence="3 11" id="KW-0813">Transport</keyword>
<sequence length="934" mass="103355">MPAVRGDGMRGLAVFISDIRNCKSKEAEIKRINKELANIRSKFKGDKTLDGYQKKKYVCKLLFIFLLGHDIDFGHMEAVNLLSSNKYTEKQIGYLFISVLVDSTSDLMKLVIKSISNDLQSRNPIHVNLALQCIANIGSKDMADAFGNEIPKLLVSGDTMDTVKQSAALCLLRLYGGAGGEPTATPSGEWTSRIVHLLNDQHMGVVTAATSLIDALVKRSPEEYKGCVSLAVSRLSRIVTASYTDLQDYTYYFVPAPWLSVKLLRLLQNYPPPDDPGVRGRLNECLETILNKAQEPPKSKKVQHSNAKNAVLFEAISLIIHSDSEPNLLVRACNQLGSFLTHRETNLRYLALESMCLLATSEFSHDAVKKHQETVINALKTERDVSVRQRAVDLLYAMCDKSNAEEIVQEMLNYLELADYSIREEMVLKVAILAEKYASDYTWYVDVILNLIRIAGDYVSEEVWYRVIQIVVNREDVQGYAAKMVFEALQAPACHENMVKVGGYILGEFGNLIAGDARSSPQVQFRLLHSKFHLCSPMTRALLLSTYVKFINLFPEIKGEIITILKSDTNLRSAEAELQQRASEYLTLANTVSTDVLATVLEEMPAFPERESSILAKLKKKSWSNDAAGASGATKSETVSTKANHVSSERSMDMGASSGAKPQSSMSLLVDVLGGEIPNGMQGNLGGFSNASMSAHEENLKKLICKNNGVLFENDLIQVGIRAEYRQNLGRLGIFFGNKTISPLTQFSPTVSCPGILAAKLLVQAKSVESQVEAGAQIQQLINVECIDDFVEYPLLTVNFVHGGSQQRHELKLPVSINKFFQATDMNSDSFFGRWKNLSGPQQEAQHIFQSQFGTDDIDGVKTKLVGFGLALLEGIDPNPDNFVGAGIVHMRGQQIGCLLRLEPNKQANMYRLTIRSSKGSVSKQLLDLLHPQF</sequence>
<protein>
    <recommendedName>
        <fullName evidence="10 11">AP-2 complex subunit alpha</fullName>
    </recommendedName>
</protein>
<evidence type="ECO:0000256" key="9">
    <source>
        <dbReference type="ARBA" id="ARBA00062716"/>
    </source>
</evidence>
<evidence type="ECO:0000256" key="12">
    <source>
        <dbReference type="PIRSR" id="PIRSR037091-1"/>
    </source>
</evidence>
<dbReference type="GO" id="GO:0030122">
    <property type="term" value="C:AP-2 adaptor complex"/>
    <property type="evidence" value="ECO:0007669"/>
    <property type="project" value="InterPro"/>
</dbReference>
<dbReference type="InterPro" id="IPR011989">
    <property type="entry name" value="ARM-like"/>
</dbReference>
<dbReference type="Proteomes" id="UP000678499">
    <property type="component" value="Unassembled WGS sequence"/>
</dbReference>
<dbReference type="EMBL" id="CAJPEX010001369">
    <property type="protein sequence ID" value="CAG0918958.1"/>
    <property type="molecule type" value="Genomic_DNA"/>
</dbReference>
<feature type="domain" description="Clathrin adaptor alpha/beta/gamma-adaptin appendage Ig-like subdomain" evidence="14">
    <location>
        <begin position="701"/>
        <end position="814"/>
    </location>
</feature>
<dbReference type="InterPro" id="IPR002553">
    <property type="entry name" value="Clathrin/coatomer_adapt-like_N"/>
</dbReference>
<proteinExistence type="inferred from homology"/>
<feature type="region of interest" description="Disordered" evidence="13">
    <location>
        <begin position="627"/>
        <end position="662"/>
    </location>
</feature>
<feature type="binding site" evidence="12">
    <location>
        <begin position="56"/>
        <end position="60"/>
    </location>
    <ligand>
        <name>a 1,2-diacyl-sn-glycero-3-phospho-(1D-myo-inositol-3,4,5-trisphosphate)</name>
        <dbReference type="ChEBI" id="CHEBI:57836"/>
    </ligand>
</feature>
<comment type="subcellular location">
    <subcellularLocation>
        <location evidence="2">Cell membrane</location>
        <topology evidence="2">Peripheral membrane protein</topology>
        <orientation evidence="2">Cytoplasmic side</orientation>
    </subcellularLocation>
    <subcellularLocation>
        <location evidence="1">Membrane</location>
        <location evidence="1">Coated pit</location>
        <topology evidence="1">Peripheral membrane protein</topology>
        <orientation evidence="1">Cytoplasmic side</orientation>
    </subcellularLocation>
</comment>
<dbReference type="GO" id="GO:0006886">
    <property type="term" value="P:intracellular protein transport"/>
    <property type="evidence" value="ECO:0007669"/>
    <property type="project" value="UniProtKB-UniRule"/>
</dbReference>
<dbReference type="Pfam" id="PF02883">
    <property type="entry name" value="Alpha_adaptinC2"/>
    <property type="match status" value="1"/>
</dbReference>
<keyword evidence="5 11" id="KW-0254">Endocytosis</keyword>
<dbReference type="PIRSF" id="PIRSF037091">
    <property type="entry name" value="AP2_complex_alpha"/>
    <property type="match status" value="1"/>
</dbReference>
<dbReference type="FunFam" id="2.60.40.1230:FF:000003">
    <property type="entry name" value="AP-2 complex subunit alpha"/>
    <property type="match status" value="1"/>
</dbReference>
<comment type="similarity">
    <text evidence="11">Belongs to the adaptor complexes large subunit family.</text>
</comment>
<dbReference type="InterPro" id="IPR009028">
    <property type="entry name" value="Coatomer/calthrin_app_sub_C"/>
</dbReference>
<evidence type="ECO:0000256" key="2">
    <source>
        <dbReference type="ARBA" id="ARBA00004413"/>
    </source>
</evidence>
<feature type="compositionally biased region" description="Polar residues" evidence="13">
    <location>
        <begin position="633"/>
        <end position="646"/>
    </location>
</feature>
<accession>A0A7R9BRQ9</accession>
<keyword evidence="4" id="KW-1003">Cell membrane</keyword>
<dbReference type="FunFam" id="1.25.10.10:FF:000020">
    <property type="entry name" value="AP-2 complex subunit alpha"/>
    <property type="match status" value="1"/>
</dbReference>
<keyword evidence="8 11" id="KW-0168">Coated pit</keyword>
<dbReference type="InterPro" id="IPR003164">
    <property type="entry name" value="Clathrin_a-adaptin_app_sub_C"/>
</dbReference>
<evidence type="ECO:0000256" key="13">
    <source>
        <dbReference type="SAM" id="MobiDB-lite"/>
    </source>
</evidence>
<reference evidence="15" key="1">
    <citation type="submission" date="2020-11" db="EMBL/GenBank/DDBJ databases">
        <authorList>
            <person name="Tran Van P."/>
        </authorList>
    </citation>
    <scope>NUCLEOTIDE SEQUENCE</scope>
</reference>
<organism evidence="15">
    <name type="scientific">Notodromas monacha</name>
    <dbReference type="NCBI Taxonomy" id="399045"/>
    <lineage>
        <taxon>Eukaryota</taxon>
        <taxon>Metazoa</taxon>
        <taxon>Ecdysozoa</taxon>
        <taxon>Arthropoda</taxon>
        <taxon>Crustacea</taxon>
        <taxon>Oligostraca</taxon>
        <taxon>Ostracoda</taxon>
        <taxon>Podocopa</taxon>
        <taxon>Podocopida</taxon>
        <taxon>Cypridocopina</taxon>
        <taxon>Cypridoidea</taxon>
        <taxon>Cyprididae</taxon>
        <taxon>Notodromas</taxon>
    </lineage>
</organism>
<feature type="binding site" evidence="12">
    <location>
        <position position="42"/>
    </location>
    <ligand>
        <name>a 1,2-diacyl-sn-glycero-3-phospho-(1D-myo-inositol-3,4,5-trisphosphate)</name>
        <dbReference type="ChEBI" id="CHEBI:57836"/>
    </ligand>
</feature>
<evidence type="ECO:0000256" key="10">
    <source>
        <dbReference type="ARBA" id="ARBA00068769"/>
    </source>
</evidence>
<dbReference type="GO" id="GO:0072583">
    <property type="term" value="P:clathrin-dependent endocytosis"/>
    <property type="evidence" value="ECO:0007669"/>
    <property type="project" value="InterPro"/>
</dbReference>
<dbReference type="Gene3D" id="2.60.40.1230">
    <property type="match status" value="1"/>
</dbReference>
<dbReference type="GO" id="GO:0035615">
    <property type="term" value="F:clathrin adaptor activity"/>
    <property type="evidence" value="ECO:0007669"/>
    <property type="project" value="InterPro"/>
</dbReference>
<dbReference type="InterPro" id="IPR017104">
    <property type="entry name" value="AP2_complex_asu"/>
</dbReference>
<feature type="binding site" evidence="12">
    <location>
        <begin position="10"/>
        <end position="11"/>
    </location>
    <ligand>
        <name>a 1,2-diacyl-sn-glycero-3-phospho-(1D-myo-inositol-3,4,5-trisphosphate)</name>
        <dbReference type="ChEBI" id="CHEBI:57836"/>
    </ligand>
</feature>
<dbReference type="SMART" id="SM00809">
    <property type="entry name" value="Alpha_adaptinC2"/>
    <property type="match status" value="1"/>
</dbReference>
<dbReference type="InterPro" id="IPR012295">
    <property type="entry name" value="TBP_dom_sf"/>
</dbReference>